<sequence length="139" mass="14991">MGYGLPAAVGAKLQFPDRPVICFAGDGDFQMSMQEFGTAVQYGANIVVVLVDNGIYGTIRMHQEREYPRRVHGTDLVNPDFAALARSYGALGFTIETTDQIAPALDAALAADRPALLHLKVDPEGITPTTTIEKLRGSR</sequence>
<dbReference type="EMBL" id="LJYW01000001">
    <property type="protein sequence ID" value="KPL54289.1"/>
    <property type="molecule type" value="Genomic_DNA"/>
</dbReference>
<evidence type="ECO:0000259" key="2">
    <source>
        <dbReference type="Pfam" id="PF02775"/>
    </source>
</evidence>
<comment type="similarity">
    <text evidence="1">Belongs to the TPP enzyme family.</text>
</comment>
<name>A0A0N8GFG9_9HYPH</name>
<evidence type="ECO:0000256" key="1">
    <source>
        <dbReference type="ARBA" id="ARBA00007812"/>
    </source>
</evidence>
<feature type="domain" description="Thiamine pyrophosphate enzyme TPP-binding" evidence="2">
    <location>
        <begin position="1"/>
        <end position="118"/>
    </location>
</feature>
<reference evidence="3 4" key="2">
    <citation type="submission" date="2015-10" db="EMBL/GenBank/DDBJ databases">
        <title>Draft Genome Sequence of Prosthecomicrobium hirschii ATCC 27832.</title>
        <authorList>
            <person name="Daniel J."/>
            <person name="Givan S.A."/>
            <person name="Brun Y.V."/>
            <person name="Brown P.J."/>
        </authorList>
    </citation>
    <scope>NUCLEOTIDE SEQUENCE [LARGE SCALE GENOMIC DNA]</scope>
    <source>
        <strain evidence="3 4">16</strain>
    </source>
</reference>
<comment type="caution">
    <text evidence="3">The sequence shown here is derived from an EMBL/GenBank/DDBJ whole genome shotgun (WGS) entry which is preliminary data.</text>
</comment>
<dbReference type="GO" id="GO:0005948">
    <property type="term" value="C:acetolactate synthase complex"/>
    <property type="evidence" value="ECO:0007669"/>
    <property type="project" value="TreeGrafter"/>
</dbReference>
<dbReference type="STRING" id="665126.ABB55_20435"/>
<dbReference type="AlphaFoldDB" id="A0A0N8GFG9"/>
<dbReference type="InterPro" id="IPR045229">
    <property type="entry name" value="TPP_enz"/>
</dbReference>
<protein>
    <recommendedName>
        <fullName evidence="2">Thiamine pyrophosphate enzyme TPP-binding domain-containing protein</fullName>
    </recommendedName>
</protein>
<dbReference type="GO" id="GO:0009099">
    <property type="term" value="P:L-valine biosynthetic process"/>
    <property type="evidence" value="ECO:0007669"/>
    <property type="project" value="TreeGrafter"/>
</dbReference>
<dbReference type="GO" id="GO:0050660">
    <property type="term" value="F:flavin adenine dinucleotide binding"/>
    <property type="evidence" value="ECO:0007669"/>
    <property type="project" value="TreeGrafter"/>
</dbReference>
<evidence type="ECO:0000313" key="4">
    <source>
        <dbReference type="Proteomes" id="UP000048984"/>
    </source>
</evidence>
<dbReference type="InterPro" id="IPR029061">
    <property type="entry name" value="THDP-binding"/>
</dbReference>
<dbReference type="PANTHER" id="PTHR18968">
    <property type="entry name" value="THIAMINE PYROPHOSPHATE ENZYMES"/>
    <property type="match status" value="1"/>
</dbReference>
<dbReference type="InterPro" id="IPR011766">
    <property type="entry name" value="TPP_enzyme_TPP-bd"/>
</dbReference>
<dbReference type="GO" id="GO:0030976">
    <property type="term" value="F:thiamine pyrophosphate binding"/>
    <property type="evidence" value="ECO:0007669"/>
    <property type="project" value="InterPro"/>
</dbReference>
<accession>A0A0N8GFG9</accession>
<proteinExistence type="inferred from homology"/>
<dbReference type="CDD" id="cd00568">
    <property type="entry name" value="TPP_enzymes"/>
    <property type="match status" value="1"/>
</dbReference>
<reference evidence="3 4" key="1">
    <citation type="submission" date="2015-09" db="EMBL/GenBank/DDBJ databases">
        <authorList>
            <consortium name="Swine Surveillance"/>
        </authorList>
    </citation>
    <scope>NUCLEOTIDE SEQUENCE [LARGE SCALE GENOMIC DNA]</scope>
    <source>
        <strain evidence="3 4">16</strain>
    </source>
</reference>
<dbReference type="GO" id="GO:0009097">
    <property type="term" value="P:isoleucine biosynthetic process"/>
    <property type="evidence" value="ECO:0007669"/>
    <property type="project" value="TreeGrafter"/>
</dbReference>
<evidence type="ECO:0000313" key="3">
    <source>
        <dbReference type="EMBL" id="KPL54289.1"/>
    </source>
</evidence>
<organism evidence="3 4">
    <name type="scientific">Prosthecodimorpha hirschii</name>
    <dbReference type="NCBI Taxonomy" id="665126"/>
    <lineage>
        <taxon>Bacteria</taxon>
        <taxon>Pseudomonadati</taxon>
        <taxon>Pseudomonadota</taxon>
        <taxon>Alphaproteobacteria</taxon>
        <taxon>Hyphomicrobiales</taxon>
        <taxon>Ancalomicrobiaceae</taxon>
        <taxon>Prosthecodimorpha</taxon>
    </lineage>
</organism>
<gene>
    <name evidence="3" type="ORF">ABB55_20435</name>
</gene>
<dbReference type="GO" id="GO:0003984">
    <property type="term" value="F:acetolactate synthase activity"/>
    <property type="evidence" value="ECO:0007669"/>
    <property type="project" value="TreeGrafter"/>
</dbReference>
<dbReference type="PANTHER" id="PTHR18968:SF120">
    <property type="entry name" value="ACETOLACTATE SYNTHASE LARGE SUBUNIT"/>
    <property type="match status" value="1"/>
</dbReference>
<dbReference type="Gene3D" id="3.40.50.970">
    <property type="match status" value="1"/>
</dbReference>
<dbReference type="Proteomes" id="UP000048984">
    <property type="component" value="Unassembled WGS sequence"/>
</dbReference>
<dbReference type="Pfam" id="PF02775">
    <property type="entry name" value="TPP_enzyme_C"/>
    <property type="match status" value="1"/>
</dbReference>
<dbReference type="SUPFAM" id="SSF52518">
    <property type="entry name" value="Thiamin diphosphate-binding fold (THDP-binding)"/>
    <property type="match status" value="1"/>
</dbReference>
<keyword evidence="4" id="KW-1185">Reference proteome</keyword>